<feature type="domain" description="Dipeptidylpeptidase IV N-terminal" evidence="2">
    <location>
        <begin position="123"/>
        <end position="499"/>
    </location>
</feature>
<proteinExistence type="predicted"/>
<sequence length="664" mass="75455">MNLKYKLRAAIIIAILITLVTIFYFKSKQLPKEVKKSLLERGAAEGEGIPDQSASDLPPFTFDDIYSSSFSYSSFYPNWVSASEYLYRDSEGIKKFDLETNTSVIVADNEFYQNTGGSSWSLSQDEQFLLVRTAYIKQWRYSYNGSYAVYQISDETQVLEFAESDVQYITWSPTGHGVTWVRNNDLYYIDDVSKYPTGMVRITHDGSKNQILNGIPDWVYEEEMVFTTNNIFWSPDSRFLAYLVTNDTLVDKIEYSVYGDFQYPDMVEVAYPKAGSANPTVSMKLYMAANESVISVAAPVELVGSEHLFNRFYWHPDSNSFIIYWMNRISNKTVPQLCKFNSTGKNWNCSVVQAGLEESKTGWIGNGGTPFDPIMRNDGSQSYFTIMSDAEGYWHIAFIETTAETPTFLTTGTSVVVSLRGYDADHDWLYFVSAYPLPRKRQLYRIKASSTSVPFRPEEWDCLTCGNDFDDNRCQWINPGFSPTLKYLVVNCGGPDVPMTTIQLLDADGNYGPPEVVVNNDDLIANKASVKWPIKEYGEIDSQNGIKILYQLHKPMDFDASKKYPLLIEVYGGPGFQKVQDRWTRSWAPIHMVSQYDVIVVSLDARGSGYRGDGIAHMLYKKIGKKYINIHLTCSLRYEITSSISKIQLHVKPIADDDVLTRSA</sequence>
<dbReference type="Gene3D" id="3.40.50.1820">
    <property type="entry name" value="alpha/beta hydrolase"/>
    <property type="match status" value="1"/>
</dbReference>
<feature type="transmembrane region" description="Helical" evidence="1">
    <location>
        <begin position="7"/>
        <end position="25"/>
    </location>
</feature>
<dbReference type="Pfam" id="PF00930">
    <property type="entry name" value="DPPIV_N"/>
    <property type="match status" value="1"/>
</dbReference>
<dbReference type="InterPro" id="IPR050278">
    <property type="entry name" value="Serine_Prot_S9B/DPPIV"/>
</dbReference>
<dbReference type="InterPro" id="IPR029058">
    <property type="entry name" value="AB_hydrolase_fold"/>
</dbReference>
<keyword evidence="1" id="KW-1133">Transmembrane helix</keyword>
<reference evidence="3 4" key="1">
    <citation type="submission" date="2024-02" db="EMBL/GenBank/DDBJ databases">
        <authorList>
            <person name="Daric V."/>
            <person name="Darras S."/>
        </authorList>
    </citation>
    <scope>NUCLEOTIDE SEQUENCE [LARGE SCALE GENOMIC DNA]</scope>
</reference>
<dbReference type="InterPro" id="IPR002469">
    <property type="entry name" value="Peptidase_S9B_N"/>
</dbReference>
<evidence type="ECO:0000313" key="3">
    <source>
        <dbReference type="EMBL" id="CAK8673094.1"/>
    </source>
</evidence>
<dbReference type="EMBL" id="CAWYQH010000002">
    <property type="protein sequence ID" value="CAK8673094.1"/>
    <property type="molecule type" value="Genomic_DNA"/>
</dbReference>
<dbReference type="Proteomes" id="UP001642483">
    <property type="component" value="Unassembled WGS sequence"/>
</dbReference>
<evidence type="ECO:0000313" key="4">
    <source>
        <dbReference type="Proteomes" id="UP001642483"/>
    </source>
</evidence>
<accession>A0ABP0F042</accession>
<comment type="caution">
    <text evidence="3">The sequence shown here is derived from an EMBL/GenBank/DDBJ whole genome shotgun (WGS) entry which is preliminary data.</text>
</comment>
<keyword evidence="1" id="KW-0812">Transmembrane</keyword>
<dbReference type="SUPFAM" id="SSF82171">
    <property type="entry name" value="DPP6 N-terminal domain-like"/>
    <property type="match status" value="1"/>
</dbReference>
<name>A0ABP0F042_CLALP</name>
<evidence type="ECO:0000259" key="2">
    <source>
        <dbReference type="Pfam" id="PF00930"/>
    </source>
</evidence>
<keyword evidence="1" id="KW-0472">Membrane</keyword>
<gene>
    <name evidence="3" type="ORF">CVLEPA_LOCUS2876</name>
</gene>
<dbReference type="Gene3D" id="2.140.10.30">
    <property type="entry name" value="Dipeptidylpeptidase IV, N-terminal domain"/>
    <property type="match status" value="1"/>
</dbReference>
<dbReference type="SUPFAM" id="SSF53474">
    <property type="entry name" value="alpha/beta-Hydrolases"/>
    <property type="match status" value="1"/>
</dbReference>
<dbReference type="PANTHER" id="PTHR11731">
    <property type="entry name" value="PROTEASE FAMILY S9B,C DIPEPTIDYL-PEPTIDASE IV-RELATED"/>
    <property type="match status" value="1"/>
</dbReference>
<organism evidence="3 4">
    <name type="scientific">Clavelina lepadiformis</name>
    <name type="common">Light-bulb sea squirt</name>
    <name type="synonym">Ascidia lepadiformis</name>
    <dbReference type="NCBI Taxonomy" id="159417"/>
    <lineage>
        <taxon>Eukaryota</taxon>
        <taxon>Metazoa</taxon>
        <taxon>Chordata</taxon>
        <taxon>Tunicata</taxon>
        <taxon>Ascidiacea</taxon>
        <taxon>Aplousobranchia</taxon>
        <taxon>Clavelinidae</taxon>
        <taxon>Clavelina</taxon>
    </lineage>
</organism>
<keyword evidence="4" id="KW-1185">Reference proteome</keyword>
<dbReference type="PANTHER" id="PTHR11731:SF202">
    <property type="entry name" value="DIPEPTIDYL PEPTIDASE FAMILY MEMBER 2"/>
    <property type="match status" value="1"/>
</dbReference>
<protein>
    <recommendedName>
        <fullName evidence="2">Dipeptidylpeptidase IV N-terminal domain-containing protein</fullName>
    </recommendedName>
</protein>
<evidence type="ECO:0000256" key="1">
    <source>
        <dbReference type="SAM" id="Phobius"/>
    </source>
</evidence>